<dbReference type="GO" id="GO:0008474">
    <property type="term" value="F:palmitoyl-(protein) hydrolase activity"/>
    <property type="evidence" value="ECO:0007669"/>
    <property type="project" value="TreeGrafter"/>
</dbReference>
<evidence type="ECO:0000313" key="4">
    <source>
        <dbReference type="Proteomes" id="UP000775872"/>
    </source>
</evidence>
<dbReference type="SUPFAM" id="SSF53474">
    <property type="entry name" value="alpha/beta-Hydrolases"/>
    <property type="match status" value="1"/>
</dbReference>
<dbReference type="EMBL" id="CABFOC020000035">
    <property type="protein sequence ID" value="CAH0048518.1"/>
    <property type="molecule type" value="Genomic_DNA"/>
</dbReference>
<dbReference type="AlphaFoldDB" id="A0A9P0EHU8"/>
<feature type="domain" description="Phospholipase/carboxylesterase/thioesterase" evidence="2">
    <location>
        <begin position="10"/>
        <end position="253"/>
    </location>
</feature>
<dbReference type="InterPro" id="IPR003140">
    <property type="entry name" value="PLipase/COase/thioEstase"/>
</dbReference>
<evidence type="ECO:0000259" key="2">
    <source>
        <dbReference type="Pfam" id="PF02230"/>
    </source>
</evidence>
<dbReference type="PANTHER" id="PTHR10655">
    <property type="entry name" value="LYSOPHOSPHOLIPASE-RELATED"/>
    <property type="match status" value="1"/>
</dbReference>
<keyword evidence="4" id="KW-1185">Reference proteome</keyword>
<name>A0A9P0EHU8_9HYPO</name>
<dbReference type="InterPro" id="IPR029058">
    <property type="entry name" value="AB_hydrolase_fold"/>
</dbReference>
<dbReference type="PANTHER" id="PTHR10655:SF63">
    <property type="entry name" value="PHOSPHOLIPASE_CARBOXYLESTERASE_THIOESTERASE DOMAIN-CONTAINING PROTEIN"/>
    <property type="match status" value="1"/>
</dbReference>
<dbReference type="Pfam" id="PF02230">
    <property type="entry name" value="Abhydrolase_2"/>
    <property type="match status" value="1"/>
</dbReference>
<evidence type="ECO:0000256" key="1">
    <source>
        <dbReference type="ARBA" id="ARBA00006499"/>
    </source>
</evidence>
<gene>
    <name evidence="3" type="ORF">CSOL1703_00000464</name>
</gene>
<proteinExistence type="inferred from homology"/>
<sequence length="273" mass="30448">MENPNIPILTIPAKTETHTHTVVFLHGRGDNTKNFTFSLSRWRDTQGRTIFERFPSFRWVFPQAPTREATSCSGAWPPQWFDVWNVRDFADREEVQTEGLKQVVPVIRNIIRDEATALGGDWTRVVLAGISMGAATGVHTLFNLNIPAEGGGRLGAFLGFSCRCPFAGRDLAGMRNVLELDNVPESDTVVANTPVLLEHCADDPLVLVQNGQRMRDILRGFGAQVEWKEYSSGRHWFQSPNGVEDMAAFLNQHVLGTKSLNHSDRIDISCIAC</sequence>
<dbReference type="GO" id="GO:0052689">
    <property type="term" value="F:carboxylic ester hydrolase activity"/>
    <property type="evidence" value="ECO:0007669"/>
    <property type="project" value="TreeGrafter"/>
</dbReference>
<comment type="caution">
    <text evidence="3">The sequence shown here is derived from an EMBL/GenBank/DDBJ whole genome shotgun (WGS) entry which is preliminary data.</text>
</comment>
<dbReference type="Gene3D" id="3.40.50.1820">
    <property type="entry name" value="alpha/beta hydrolase"/>
    <property type="match status" value="1"/>
</dbReference>
<dbReference type="GO" id="GO:0005737">
    <property type="term" value="C:cytoplasm"/>
    <property type="evidence" value="ECO:0007669"/>
    <property type="project" value="TreeGrafter"/>
</dbReference>
<accession>A0A9P0EHU8</accession>
<evidence type="ECO:0000313" key="3">
    <source>
        <dbReference type="EMBL" id="CAH0048518.1"/>
    </source>
</evidence>
<dbReference type="Proteomes" id="UP000775872">
    <property type="component" value="Unassembled WGS sequence"/>
</dbReference>
<organism evidence="3 4">
    <name type="scientific">Clonostachys solani</name>
    <dbReference type="NCBI Taxonomy" id="160281"/>
    <lineage>
        <taxon>Eukaryota</taxon>
        <taxon>Fungi</taxon>
        <taxon>Dikarya</taxon>
        <taxon>Ascomycota</taxon>
        <taxon>Pezizomycotina</taxon>
        <taxon>Sordariomycetes</taxon>
        <taxon>Hypocreomycetidae</taxon>
        <taxon>Hypocreales</taxon>
        <taxon>Bionectriaceae</taxon>
        <taxon>Clonostachys</taxon>
    </lineage>
</organism>
<comment type="similarity">
    <text evidence="1">Belongs to the AB hydrolase superfamily. AB hydrolase 2 family.</text>
</comment>
<dbReference type="InterPro" id="IPR050565">
    <property type="entry name" value="LYPA1-2/EST-like"/>
</dbReference>
<reference evidence="3" key="1">
    <citation type="submission" date="2021-10" db="EMBL/GenBank/DDBJ databases">
        <authorList>
            <person name="Piombo E."/>
        </authorList>
    </citation>
    <scope>NUCLEOTIDE SEQUENCE</scope>
</reference>
<protein>
    <recommendedName>
        <fullName evidence="2">Phospholipase/carboxylesterase/thioesterase domain-containing protein</fullName>
    </recommendedName>
</protein>
<dbReference type="OrthoDB" id="2418081at2759"/>